<dbReference type="Proteomes" id="UP000824469">
    <property type="component" value="Unassembled WGS sequence"/>
</dbReference>
<evidence type="ECO:0000313" key="3">
    <source>
        <dbReference type="Proteomes" id="UP000824469"/>
    </source>
</evidence>
<feature type="non-terminal residue" evidence="2">
    <location>
        <position position="54"/>
    </location>
</feature>
<evidence type="ECO:0000313" key="2">
    <source>
        <dbReference type="EMBL" id="KAH9289133.1"/>
    </source>
</evidence>
<feature type="region of interest" description="Disordered" evidence="1">
    <location>
        <begin position="35"/>
        <end position="54"/>
    </location>
</feature>
<comment type="caution">
    <text evidence="2">The sequence shown here is derived from an EMBL/GenBank/DDBJ whole genome shotgun (WGS) entry which is preliminary data.</text>
</comment>
<name>A0AA38F4C3_TAXCH</name>
<dbReference type="AlphaFoldDB" id="A0AA38F4C3"/>
<evidence type="ECO:0000256" key="1">
    <source>
        <dbReference type="SAM" id="MobiDB-lite"/>
    </source>
</evidence>
<reference evidence="2 3" key="1">
    <citation type="journal article" date="2021" name="Nat. Plants">
        <title>The Taxus genome provides insights into paclitaxel biosynthesis.</title>
        <authorList>
            <person name="Xiong X."/>
            <person name="Gou J."/>
            <person name="Liao Q."/>
            <person name="Li Y."/>
            <person name="Zhou Q."/>
            <person name="Bi G."/>
            <person name="Li C."/>
            <person name="Du R."/>
            <person name="Wang X."/>
            <person name="Sun T."/>
            <person name="Guo L."/>
            <person name="Liang H."/>
            <person name="Lu P."/>
            <person name="Wu Y."/>
            <person name="Zhang Z."/>
            <person name="Ro D.K."/>
            <person name="Shang Y."/>
            <person name="Huang S."/>
            <person name="Yan J."/>
        </authorList>
    </citation>
    <scope>NUCLEOTIDE SEQUENCE [LARGE SCALE GENOMIC DNA]</scope>
    <source>
        <strain evidence="2">Ta-2019</strain>
    </source>
</reference>
<feature type="non-terminal residue" evidence="2">
    <location>
        <position position="1"/>
    </location>
</feature>
<keyword evidence="3" id="KW-1185">Reference proteome</keyword>
<proteinExistence type="predicted"/>
<protein>
    <submittedName>
        <fullName evidence="2">Uncharacterized protein</fullName>
    </submittedName>
</protein>
<organism evidence="2 3">
    <name type="scientific">Taxus chinensis</name>
    <name type="common">Chinese yew</name>
    <name type="synonym">Taxus wallichiana var. chinensis</name>
    <dbReference type="NCBI Taxonomy" id="29808"/>
    <lineage>
        <taxon>Eukaryota</taxon>
        <taxon>Viridiplantae</taxon>
        <taxon>Streptophyta</taxon>
        <taxon>Embryophyta</taxon>
        <taxon>Tracheophyta</taxon>
        <taxon>Spermatophyta</taxon>
        <taxon>Pinopsida</taxon>
        <taxon>Pinidae</taxon>
        <taxon>Conifers II</taxon>
        <taxon>Cupressales</taxon>
        <taxon>Taxaceae</taxon>
        <taxon>Taxus</taxon>
    </lineage>
</organism>
<gene>
    <name evidence="2" type="ORF">KI387_033250</name>
</gene>
<sequence>KFGPGHKCAEKKLFYIDGPGEDEENNEDVESKVLVEPEEESGDPQPMISCHEIS</sequence>
<dbReference type="EMBL" id="JAHRHJ020003813">
    <property type="protein sequence ID" value="KAH9289133.1"/>
    <property type="molecule type" value="Genomic_DNA"/>
</dbReference>
<accession>A0AA38F4C3</accession>